<reference evidence="1 2" key="1">
    <citation type="submission" date="2017-10" db="EMBL/GenBank/DDBJ databases">
        <title>Comparative genomics in systemic dimorphic fungi from Ajellomycetaceae.</title>
        <authorList>
            <person name="Munoz J.F."/>
            <person name="Mcewen J.G."/>
            <person name="Clay O.K."/>
            <person name="Cuomo C.A."/>
        </authorList>
    </citation>
    <scope>NUCLEOTIDE SEQUENCE [LARGE SCALE GENOMIC DNA]</scope>
    <source>
        <strain evidence="1 2">UAMH130</strain>
    </source>
</reference>
<dbReference type="AlphaFoldDB" id="A0A2B7X7G6"/>
<organism evidence="1 2">
    <name type="scientific">Blastomyces parvus</name>
    <dbReference type="NCBI Taxonomy" id="2060905"/>
    <lineage>
        <taxon>Eukaryota</taxon>
        <taxon>Fungi</taxon>
        <taxon>Dikarya</taxon>
        <taxon>Ascomycota</taxon>
        <taxon>Pezizomycotina</taxon>
        <taxon>Eurotiomycetes</taxon>
        <taxon>Eurotiomycetidae</taxon>
        <taxon>Onygenales</taxon>
        <taxon>Ajellomycetaceae</taxon>
        <taxon>Blastomyces</taxon>
    </lineage>
</organism>
<proteinExistence type="predicted"/>
<evidence type="ECO:0000313" key="1">
    <source>
        <dbReference type="EMBL" id="PGH07604.1"/>
    </source>
</evidence>
<sequence length="101" mass="10830">MDWVQNITPVLQRGSNNRALTQSQILSAAGSRVATGDISPTKATSSVTNVSVVANCLNSDAHSVMLHSLEAPQGMPTRLRGDVEENRYSLEHEPTMRGVAV</sequence>
<comment type="caution">
    <text evidence="1">The sequence shown here is derived from an EMBL/GenBank/DDBJ whole genome shotgun (WGS) entry which is preliminary data.</text>
</comment>
<dbReference type="Proteomes" id="UP000224080">
    <property type="component" value="Unassembled WGS sequence"/>
</dbReference>
<name>A0A2B7X7G6_9EURO</name>
<evidence type="ECO:0000313" key="2">
    <source>
        <dbReference type="Proteomes" id="UP000224080"/>
    </source>
</evidence>
<protein>
    <submittedName>
        <fullName evidence="1">Uncharacterized protein</fullName>
    </submittedName>
</protein>
<gene>
    <name evidence="1" type="ORF">GX51_01612</name>
</gene>
<dbReference type="EMBL" id="PDNC01000013">
    <property type="protein sequence ID" value="PGH07604.1"/>
    <property type="molecule type" value="Genomic_DNA"/>
</dbReference>
<keyword evidence="2" id="KW-1185">Reference proteome</keyword>
<accession>A0A2B7X7G6</accession>